<dbReference type="Proteomes" id="UP000786811">
    <property type="component" value="Unassembled WGS sequence"/>
</dbReference>
<feature type="signal peptide" evidence="1">
    <location>
        <begin position="1"/>
        <end position="20"/>
    </location>
</feature>
<protein>
    <submittedName>
        <fullName evidence="2">Uncharacterized protein</fullName>
    </submittedName>
</protein>
<reference evidence="2" key="1">
    <citation type="submission" date="2021-04" db="EMBL/GenBank/DDBJ databases">
        <authorList>
            <person name="Chebbi M.A.C M."/>
        </authorList>
    </citation>
    <scope>NUCLEOTIDE SEQUENCE</scope>
</reference>
<feature type="chain" id="PRO_5035157752" evidence="1">
    <location>
        <begin position="21"/>
        <end position="144"/>
    </location>
</feature>
<proteinExistence type="predicted"/>
<gene>
    <name evidence="2" type="ORF">HICCMSTLAB_LOCUS1244</name>
</gene>
<name>A0A8J2ECW9_COTCN</name>
<evidence type="ECO:0000313" key="2">
    <source>
        <dbReference type="EMBL" id="CAG5075072.1"/>
    </source>
</evidence>
<evidence type="ECO:0000256" key="1">
    <source>
        <dbReference type="SAM" id="SignalP"/>
    </source>
</evidence>
<organism evidence="2 3">
    <name type="scientific">Cotesia congregata</name>
    <name type="common">Parasitoid wasp</name>
    <name type="synonym">Apanteles congregatus</name>
    <dbReference type="NCBI Taxonomy" id="51543"/>
    <lineage>
        <taxon>Eukaryota</taxon>
        <taxon>Metazoa</taxon>
        <taxon>Ecdysozoa</taxon>
        <taxon>Arthropoda</taxon>
        <taxon>Hexapoda</taxon>
        <taxon>Insecta</taxon>
        <taxon>Pterygota</taxon>
        <taxon>Neoptera</taxon>
        <taxon>Endopterygota</taxon>
        <taxon>Hymenoptera</taxon>
        <taxon>Apocrita</taxon>
        <taxon>Ichneumonoidea</taxon>
        <taxon>Braconidae</taxon>
        <taxon>Microgastrinae</taxon>
        <taxon>Cotesia</taxon>
    </lineage>
</organism>
<sequence length="144" mass="16259">MAATSWVLFACIVLFACTSANPVNNIEPVLEAAVNECRYSQPESEQTYNETDPQTIEGFGTVNLTCWFKELKLIEFTLNQDAIVNLYTQVITQEKKTSGAKNINLTAVIDIVRDCSNEKAESEKKVVEKFMECFKARKESLYNV</sequence>
<comment type="caution">
    <text evidence="2">The sequence shown here is derived from an EMBL/GenBank/DDBJ whole genome shotgun (WGS) entry which is preliminary data.</text>
</comment>
<accession>A0A8J2ECW9</accession>
<keyword evidence="3" id="KW-1185">Reference proteome</keyword>
<evidence type="ECO:0000313" key="3">
    <source>
        <dbReference type="Proteomes" id="UP000786811"/>
    </source>
</evidence>
<dbReference type="EMBL" id="CAJNRD030001116">
    <property type="protein sequence ID" value="CAG5075072.1"/>
    <property type="molecule type" value="Genomic_DNA"/>
</dbReference>
<dbReference type="AlphaFoldDB" id="A0A8J2ECW9"/>
<keyword evidence="1" id="KW-0732">Signal</keyword>